<dbReference type="SMART" id="SM00320">
    <property type="entry name" value="WD40"/>
    <property type="match status" value="6"/>
</dbReference>
<dbReference type="Pfam" id="PF23775">
    <property type="entry name" value="Beta-prop_RIG_2nd"/>
    <property type="match status" value="1"/>
</dbReference>
<evidence type="ECO:0000313" key="5">
    <source>
        <dbReference type="Proteomes" id="UP000791440"/>
    </source>
</evidence>
<dbReference type="GO" id="GO:0005634">
    <property type="term" value="C:nucleus"/>
    <property type="evidence" value="ECO:0007669"/>
    <property type="project" value="TreeGrafter"/>
</dbReference>
<keyword evidence="5" id="KW-1185">Reference proteome</keyword>
<accession>A0A922CZJ4</accession>
<dbReference type="EMBL" id="JH669177">
    <property type="protein sequence ID" value="KAG6464479.1"/>
    <property type="molecule type" value="Genomic_DNA"/>
</dbReference>
<dbReference type="PANTHER" id="PTHR46362">
    <property type="entry name" value="GEM-ASSOCIATED PROTEIN 5"/>
    <property type="match status" value="1"/>
</dbReference>
<sequence length="667" mass="74900">MSTFTGVRIWSRTGKLVANCAVPVNSSKAHRSKAPNWPTLLWYKPNCLLVADGKSDLLEINPLVIDAKNKLEWKHVHSLHKRGLYCIASQAPRIQGPTEAHWPVWTVSQDRNLIKFDMKTKNPIATYGSCGGYIYKIEACPYDAGKIAVSVGDGAVRVWQTDTLENDDSKLGPGKLTTHWQNVQGKVLKLAWHPIRENMLAFSTAEARVGIIDTSGKNEKPAKALLPALRGGVYSLCWGDGFNLYACGGGELVIYQADKKDQFPTHVNVVVEGQRWDLSEVQWRARGLVVGSGTGAVAVLSAATPHTLLAVAFPFTKMIYTIDWHPQQISTSNEESPFKNLIAVCSLDKQGDIVILEFCDNEDTKELKKLKTLSAHKAPVHDITWSPHRDAQLLSSSADGTYKVWDVAEGVVSHVLVGPCASALCATWSSFPAQAHAVLTGGSDYSLRLWDIRNYPAEAFDDSQYPQLLLKKDKKKLKDKREMRKKEEYIVEPEEQIAATLDTKVKSSRKYLLPTISRQMNNGKIDGARRVFKNYMAKQEGRVYVPGAHDKQEYDLEYLKIFGSMKDVNDVLDNEMERHLETGNLEPWIILSIFRGHIEDMIQFASQRDMLCPYLLSIAPCVSFKYWKDATQLYLTQIDRLVARGEEERLSGMLLFLISLIRSLKVF</sequence>
<dbReference type="Proteomes" id="UP000791440">
    <property type="component" value="Unassembled WGS sequence"/>
</dbReference>
<dbReference type="InterPro" id="IPR052640">
    <property type="entry name" value="Gemin-5"/>
</dbReference>
<reference evidence="4" key="1">
    <citation type="journal article" date="2016" name="Insect Biochem. Mol. Biol.">
        <title>Multifaceted biological insights from a draft genome sequence of the tobacco hornworm moth, Manduca sexta.</title>
        <authorList>
            <person name="Kanost M.R."/>
            <person name="Arrese E.L."/>
            <person name="Cao X."/>
            <person name="Chen Y.R."/>
            <person name="Chellapilla S."/>
            <person name="Goldsmith M.R."/>
            <person name="Grosse-Wilde E."/>
            <person name="Heckel D.G."/>
            <person name="Herndon N."/>
            <person name="Jiang H."/>
            <person name="Papanicolaou A."/>
            <person name="Qu J."/>
            <person name="Soulages J.L."/>
            <person name="Vogel H."/>
            <person name="Walters J."/>
            <person name="Waterhouse R.M."/>
            <person name="Ahn S.J."/>
            <person name="Almeida F.C."/>
            <person name="An C."/>
            <person name="Aqrawi P."/>
            <person name="Bretschneider A."/>
            <person name="Bryant W.B."/>
            <person name="Bucks S."/>
            <person name="Chao H."/>
            <person name="Chevignon G."/>
            <person name="Christen J.M."/>
            <person name="Clarke D.F."/>
            <person name="Dittmer N.T."/>
            <person name="Ferguson L.C.F."/>
            <person name="Garavelou S."/>
            <person name="Gordon K.H.J."/>
            <person name="Gunaratna R.T."/>
            <person name="Han Y."/>
            <person name="Hauser F."/>
            <person name="He Y."/>
            <person name="Heidel-Fischer H."/>
            <person name="Hirsh A."/>
            <person name="Hu Y."/>
            <person name="Jiang H."/>
            <person name="Kalra D."/>
            <person name="Klinner C."/>
            <person name="Konig C."/>
            <person name="Kovar C."/>
            <person name="Kroll A.R."/>
            <person name="Kuwar S.S."/>
            <person name="Lee S.L."/>
            <person name="Lehman R."/>
            <person name="Li K."/>
            <person name="Li Z."/>
            <person name="Liang H."/>
            <person name="Lovelace S."/>
            <person name="Lu Z."/>
            <person name="Mansfield J.H."/>
            <person name="McCulloch K.J."/>
            <person name="Mathew T."/>
            <person name="Morton B."/>
            <person name="Muzny D.M."/>
            <person name="Neunemann D."/>
            <person name="Ongeri F."/>
            <person name="Pauchet Y."/>
            <person name="Pu L.L."/>
            <person name="Pyrousis I."/>
            <person name="Rao X.J."/>
            <person name="Redding A."/>
            <person name="Roesel C."/>
            <person name="Sanchez-Gracia A."/>
            <person name="Schaack S."/>
            <person name="Shukla A."/>
            <person name="Tetreau G."/>
            <person name="Wang Y."/>
            <person name="Xiong G.H."/>
            <person name="Traut W."/>
            <person name="Walsh T.K."/>
            <person name="Worley K.C."/>
            <person name="Wu D."/>
            <person name="Wu W."/>
            <person name="Wu Y.Q."/>
            <person name="Zhang X."/>
            <person name="Zou Z."/>
            <person name="Zucker H."/>
            <person name="Briscoe A.D."/>
            <person name="Burmester T."/>
            <person name="Clem R.J."/>
            <person name="Feyereisen R."/>
            <person name="Grimmelikhuijzen C.J.P."/>
            <person name="Hamodrakas S.J."/>
            <person name="Hansson B.S."/>
            <person name="Huguet E."/>
            <person name="Jermiin L.S."/>
            <person name="Lan Q."/>
            <person name="Lehman H.K."/>
            <person name="Lorenzen M."/>
            <person name="Merzendorfer H."/>
            <person name="Michalopoulos I."/>
            <person name="Morton D.B."/>
            <person name="Muthukrishnan S."/>
            <person name="Oakeshott J.G."/>
            <person name="Palmer W."/>
            <person name="Park Y."/>
            <person name="Passarelli A.L."/>
            <person name="Rozas J."/>
            <person name="Schwartz L.M."/>
            <person name="Smith W."/>
            <person name="Southgate A."/>
            <person name="Vilcinskas A."/>
            <person name="Vogt R."/>
            <person name="Wang P."/>
            <person name="Werren J."/>
            <person name="Yu X.Q."/>
            <person name="Zhou J.J."/>
            <person name="Brown S.J."/>
            <person name="Scherer S.E."/>
            <person name="Richards S."/>
            <person name="Blissard G.W."/>
        </authorList>
    </citation>
    <scope>NUCLEOTIDE SEQUENCE</scope>
</reference>
<keyword evidence="1" id="KW-0853">WD repeat</keyword>
<gene>
    <name evidence="4" type="ORF">O3G_MSEX014543</name>
</gene>
<dbReference type="AlphaFoldDB" id="A0A922CZJ4"/>
<comment type="caution">
    <text evidence="4">The sequence shown here is derived from an EMBL/GenBank/DDBJ whole genome shotgun (WGS) entry which is preliminary data.</text>
</comment>
<evidence type="ECO:0000313" key="4">
    <source>
        <dbReference type="EMBL" id="KAG6464479.1"/>
    </source>
</evidence>
<protein>
    <recommendedName>
        <fullName evidence="6">WD repeat-containing protein 55 homolog</fullName>
    </recommendedName>
</protein>
<evidence type="ECO:0000256" key="1">
    <source>
        <dbReference type="PROSITE-ProRule" id="PRU00221"/>
    </source>
</evidence>
<dbReference type="GO" id="GO:0003730">
    <property type="term" value="F:mRNA 3'-UTR binding"/>
    <property type="evidence" value="ECO:0007669"/>
    <property type="project" value="TreeGrafter"/>
</dbReference>
<feature type="domain" description="Gem-associated protein 5 second beta-propeller" evidence="3">
    <location>
        <begin position="141"/>
        <end position="442"/>
    </location>
</feature>
<reference evidence="4" key="2">
    <citation type="submission" date="2020-12" db="EMBL/GenBank/DDBJ databases">
        <authorList>
            <person name="Kanost M."/>
        </authorList>
    </citation>
    <scope>NUCLEOTIDE SEQUENCE</scope>
</reference>
<dbReference type="Pfam" id="PF23774">
    <property type="entry name" value="TPR_GEMI5"/>
    <property type="match status" value="1"/>
</dbReference>
<dbReference type="PROSITE" id="PS50294">
    <property type="entry name" value="WD_REPEATS_REGION"/>
    <property type="match status" value="1"/>
</dbReference>
<dbReference type="GO" id="GO:0032797">
    <property type="term" value="C:SMN complex"/>
    <property type="evidence" value="ECO:0007669"/>
    <property type="project" value="TreeGrafter"/>
</dbReference>
<evidence type="ECO:0000259" key="2">
    <source>
        <dbReference type="Pfam" id="PF23774"/>
    </source>
</evidence>
<evidence type="ECO:0008006" key="6">
    <source>
        <dbReference type="Google" id="ProtNLM"/>
    </source>
</evidence>
<evidence type="ECO:0000259" key="3">
    <source>
        <dbReference type="Pfam" id="PF23775"/>
    </source>
</evidence>
<feature type="domain" description="Gem-associated protein 5 TPR" evidence="2">
    <location>
        <begin position="559"/>
        <end position="643"/>
    </location>
</feature>
<dbReference type="GO" id="GO:0000387">
    <property type="term" value="P:spliceosomal snRNP assembly"/>
    <property type="evidence" value="ECO:0007669"/>
    <property type="project" value="TreeGrafter"/>
</dbReference>
<feature type="repeat" description="WD" evidence="1">
    <location>
        <begin position="438"/>
        <end position="454"/>
    </location>
</feature>
<organism evidence="4 5">
    <name type="scientific">Manduca sexta</name>
    <name type="common">Tobacco hawkmoth</name>
    <name type="synonym">Tobacco hornworm</name>
    <dbReference type="NCBI Taxonomy" id="7130"/>
    <lineage>
        <taxon>Eukaryota</taxon>
        <taxon>Metazoa</taxon>
        <taxon>Ecdysozoa</taxon>
        <taxon>Arthropoda</taxon>
        <taxon>Hexapoda</taxon>
        <taxon>Insecta</taxon>
        <taxon>Pterygota</taxon>
        <taxon>Neoptera</taxon>
        <taxon>Endopterygota</taxon>
        <taxon>Lepidoptera</taxon>
        <taxon>Glossata</taxon>
        <taxon>Ditrysia</taxon>
        <taxon>Bombycoidea</taxon>
        <taxon>Sphingidae</taxon>
        <taxon>Sphinginae</taxon>
        <taxon>Sphingini</taxon>
        <taxon>Manduca</taxon>
    </lineage>
</organism>
<dbReference type="InterPro" id="IPR056424">
    <property type="entry name" value="Beta-prop_GEMI5_2nd"/>
</dbReference>
<dbReference type="PROSITE" id="PS50082">
    <property type="entry name" value="WD_REPEATS_2"/>
    <property type="match status" value="2"/>
</dbReference>
<dbReference type="InterPro" id="IPR001680">
    <property type="entry name" value="WD40_rpt"/>
</dbReference>
<feature type="repeat" description="WD" evidence="1">
    <location>
        <begin position="373"/>
        <end position="415"/>
    </location>
</feature>
<proteinExistence type="predicted"/>
<name>A0A922CZJ4_MANSE</name>
<dbReference type="InterPro" id="IPR056421">
    <property type="entry name" value="TPR_GEMI5"/>
</dbReference>
<dbReference type="PANTHER" id="PTHR46362:SF1">
    <property type="entry name" value="GEM-ASSOCIATED PROTEIN 5"/>
    <property type="match status" value="1"/>
</dbReference>